<feature type="transmembrane region" description="Helical" evidence="5">
    <location>
        <begin position="391"/>
        <end position="413"/>
    </location>
</feature>
<dbReference type="GO" id="GO:0022857">
    <property type="term" value="F:transmembrane transporter activity"/>
    <property type="evidence" value="ECO:0007669"/>
    <property type="project" value="InterPro"/>
</dbReference>
<dbReference type="Gene3D" id="1.20.1250.20">
    <property type="entry name" value="MFS general substrate transporter like domains"/>
    <property type="match status" value="1"/>
</dbReference>
<dbReference type="SUPFAM" id="SSF103473">
    <property type="entry name" value="MFS general substrate transporter"/>
    <property type="match status" value="1"/>
</dbReference>
<evidence type="ECO:0000256" key="1">
    <source>
        <dbReference type="ARBA" id="ARBA00004141"/>
    </source>
</evidence>
<dbReference type="PROSITE" id="PS50850">
    <property type="entry name" value="MFS"/>
    <property type="match status" value="1"/>
</dbReference>
<feature type="transmembrane region" description="Helical" evidence="5">
    <location>
        <begin position="118"/>
        <end position="135"/>
    </location>
</feature>
<feature type="transmembrane region" description="Helical" evidence="5">
    <location>
        <begin position="454"/>
        <end position="476"/>
    </location>
</feature>
<feature type="transmembrane region" description="Helical" evidence="5">
    <location>
        <begin position="274"/>
        <end position="294"/>
    </location>
</feature>
<dbReference type="PANTHER" id="PTHR23502">
    <property type="entry name" value="MAJOR FACILITATOR SUPERFAMILY"/>
    <property type="match status" value="1"/>
</dbReference>
<accession>A0A6G1GL50</accession>
<reference evidence="7" key="1">
    <citation type="journal article" date="2020" name="Stud. Mycol.">
        <title>101 Dothideomycetes genomes: a test case for predicting lifestyles and emergence of pathogens.</title>
        <authorList>
            <person name="Haridas S."/>
            <person name="Albert R."/>
            <person name="Binder M."/>
            <person name="Bloem J."/>
            <person name="Labutti K."/>
            <person name="Salamov A."/>
            <person name="Andreopoulos B."/>
            <person name="Baker S."/>
            <person name="Barry K."/>
            <person name="Bills G."/>
            <person name="Bluhm B."/>
            <person name="Cannon C."/>
            <person name="Castanera R."/>
            <person name="Culley D."/>
            <person name="Daum C."/>
            <person name="Ezra D."/>
            <person name="Gonzalez J."/>
            <person name="Henrissat B."/>
            <person name="Kuo A."/>
            <person name="Liang C."/>
            <person name="Lipzen A."/>
            <person name="Lutzoni F."/>
            <person name="Magnuson J."/>
            <person name="Mondo S."/>
            <person name="Nolan M."/>
            <person name="Ohm R."/>
            <person name="Pangilinan J."/>
            <person name="Park H.-J."/>
            <person name="Ramirez L."/>
            <person name="Alfaro M."/>
            <person name="Sun H."/>
            <person name="Tritt A."/>
            <person name="Yoshinaga Y."/>
            <person name="Zwiers L.-H."/>
            <person name="Turgeon B."/>
            <person name="Goodwin S."/>
            <person name="Spatafora J."/>
            <person name="Crous P."/>
            <person name="Grigoriev I."/>
        </authorList>
    </citation>
    <scope>NUCLEOTIDE SEQUENCE</scope>
    <source>
        <strain evidence="7">CBS 113979</strain>
    </source>
</reference>
<dbReference type="Proteomes" id="UP000800041">
    <property type="component" value="Unassembled WGS sequence"/>
</dbReference>
<sequence length="481" mass="52466">MFENVEIEKIQSLTEEHREYLLQRHGTLDLDPLPSKDPADPLNWPSWTKLANLLTVSFLCLSGGFISAGVIPANEMIAESLQITLQQASYVASIQIIMFGWSPFFWTPISKRYGRRPVWLGGVFVSLICNIGSALSKTYGQLIACRAIGGFFIGAAIGMGSATVVETYFSRERGKYMGIWTSLTTIGPPLGGLSMGFVAQHLDYTWIFWICAIMNAVQLVAHLLLTPETLYNRDSPPTLSPLRNQYLSLRRHNPTPFTFTDLLRPFTLSLTNPTIFLPALAYGLTFTLVVFSLVELPQIFIPAFHLTPQALGLNFIGVLVGTLIGEQAAGPLSDWWIRRRHAKIGRQPQPEYRLWLSYIGFVLAILGLVLFCLLTQHLAGAAEPTYNVSPIVGQAISGVGNQIVGTVLVTYAVDCHREDSAEVGAFVNMIRMTLGFAGPFVWPDMIEGVGLGGTAGVIGGIIAGLGIGGVVVLQVLGVGRR</sequence>
<dbReference type="Pfam" id="PF07690">
    <property type="entry name" value="MFS_1"/>
    <property type="match status" value="1"/>
</dbReference>
<feature type="transmembrane region" description="Helical" evidence="5">
    <location>
        <begin position="88"/>
        <end position="106"/>
    </location>
</feature>
<feature type="transmembrane region" description="Helical" evidence="5">
    <location>
        <begin position="50"/>
        <end position="68"/>
    </location>
</feature>
<dbReference type="GO" id="GO:0005886">
    <property type="term" value="C:plasma membrane"/>
    <property type="evidence" value="ECO:0007669"/>
    <property type="project" value="TreeGrafter"/>
</dbReference>
<evidence type="ECO:0000313" key="8">
    <source>
        <dbReference type="Proteomes" id="UP000800041"/>
    </source>
</evidence>
<gene>
    <name evidence="7" type="ORF">K402DRAFT_415352</name>
</gene>
<name>A0A6G1GL50_9PEZI</name>
<evidence type="ECO:0000259" key="6">
    <source>
        <dbReference type="PROSITE" id="PS50850"/>
    </source>
</evidence>
<dbReference type="InterPro" id="IPR011701">
    <property type="entry name" value="MFS"/>
</dbReference>
<organism evidence="7 8">
    <name type="scientific">Aulographum hederae CBS 113979</name>
    <dbReference type="NCBI Taxonomy" id="1176131"/>
    <lineage>
        <taxon>Eukaryota</taxon>
        <taxon>Fungi</taxon>
        <taxon>Dikarya</taxon>
        <taxon>Ascomycota</taxon>
        <taxon>Pezizomycotina</taxon>
        <taxon>Dothideomycetes</taxon>
        <taxon>Pleosporomycetidae</taxon>
        <taxon>Aulographales</taxon>
        <taxon>Aulographaceae</taxon>
    </lineage>
</organism>
<feature type="transmembrane region" description="Helical" evidence="5">
    <location>
        <begin position="358"/>
        <end position="379"/>
    </location>
</feature>
<feature type="transmembrane region" description="Helical" evidence="5">
    <location>
        <begin position="425"/>
        <end position="442"/>
    </location>
</feature>
<dbReference type="InterPro" id="IPR036259">
    <property type="entry name" value="MFS_trans_sf"/>
</dbReference>
<evidence type="ECO:0000256" key="3">
    <source>
        <dbReference type="ARBA" id="ARBA00022989"/>
    </source>
</evidence>
<feature type="transmembrane region" description="Helical" evidence="5">
    <location>
        <begin position="141"/>
        <end position="165"/>
    </location>
</feature>
<keyword evidence="4 5" id="KW-0472">Membrane</keyword>
<dbReference type="AlphaFoldDB" id="A0A6G1GL50"/>
<evidence type="ECO:0000256" key="2">
    <source>
        <dbReference type="ARBA" id="ARBA00022692"/>
    </source>
</evidence>
<proteinExistence type="predicted"/>
<protein>
    <submittedName>
        <fullName evidence="7">Synaptic vesicle transporter</fullName>
    </submittedName>
</protein>
<comment type="subcellular location">
    <subcellularLocation>
        <location evidence="1">Membrane</location>
        <topology evidence="1">Multi-pass membrane protein</topology>
    </subcellularLocation>
</comment>
<dbReference type="InterPro" id="IPR020846">
    <property type="entry name" value="MFS_dom"/>
</dbReference>
<dbReference type="PANTHER" id="PTHR23502:SF2">
    <property type="entry name" value="TRANSPORTER, PUTATIVE (AFU_ORTHOLOGUE AFUA_2G08910)-RELATED"/>
    <property type="match status" value="1"/>
</dbReference>
<evidence type="ECO:0000256" key="4">
    <source>
        <dbReference type="ARBA" id="ARBA00023136"/>
    </source>
</evidence>
<feature type="transmembrane region" description="Helical" evidence="5">
    <location>
        <begin position="314"/>
        <end position="337"/>
    </location>
</feature>
<feature type="domain" description="Major facilitator superfamily (MFS) profile" evidence="6">
    <location>
        <begin position="52"/>
        <end position="481"/>
    </location>
</feature>
<dbReference type="OrthoDB" id="2585655at2759"/>
<keyword evidence="3 5" id="KW-1133">Transmembrane helix</keyword>
<keyword evidence="8" id="KW-1185">Reference proteome</keyword>
<dbReference type="EMBL" id="ML977195">
    <property type="protein sequence ID" value="KAF1981651.1"/>
    <property type="molecule type" value="Genomic_DNA"/>
</dbReference>
<evidence type="ECO:0000313" key="7">
    <source>
        <dbReference type="EMBL" id="KAF1981651.1"/>
    </source>
</evidence>
<feature type="transmembrane region" description="Helical" evidence="5">
    <location>
        <begin position="177"/>
        <end position="200"/>
    </location>
</feature>
<keyword evidence="2 5" id="KW-0812">Transmembrane</keyword>
<feature type="transmembrane region" description="Helical" evidence="5">
    <location>
        <begin position="206"/>
        <end position="225"/>
    </location>
</feature>
<evidence type="ECO:0000256" key="5">
    <source>
        <dbReference type="SAM" id="Phobius"/>
    </source>
</evidence>